<dbReference type="AlphaFoldDB" id="M1N157"/>
<dbReference type="PATRIC" id="fig|1121362.3.peg.2711"/>
<dbReference type="InterPro" id="IPR055370">
    <property type="entry name" value="Lsr2_DNA-bd"/>
</dbReference>
<dbReference type="Proteomes" id="UP000011723">
    <property type="component" value="Chromosome"/>
</dbReference>
<gene>
    <name evidence="4" type="ORF">A605_13340</name>
</gene>
<dbReference type="GO" id="GO:0003677">
    <property type="term" value="F:DNA binding"/>
    <property type="evidence" value="ECO:0007669"/>
    <property type="project" value="UniProtKB-KW"/>
</dbReference>
<dbReference type="HOGENOM" id="CLU_139818_1_0_11"/>
<reference evidence="4 5" key="1">
    <citation type="journal article" date="2012" name="Stand. Genomic Sci.">
        <title>Genome sequence of the halotolerant bacterium Corynebacterium halotolerans type strain YIM 70093(T) (= DSM 44683(T)).</title>
        <authorList>
            <person name="Ruckert C."/>
            <person name="Albersmeier A."/>
            <person name="Al-Dilaimi A."/>
            <person name="Niehaus K."/>
            <person name="Szczepanowski R."/>
            <person name="Kalinowski J."/>
        </authorList>
    </citation>
    <scope>NUCLEOTIDE SEQUENCE [LARGE SCALE GENOMIC DNA]</scope>
    <source>
        <strain evidence="4">YIM 70093</strain>
    </source>
</reference>
<keyword evidence="5" id="KW-1185">Reference proteome</keyword>
<dbReference type="InterPro" id="IPR042261">
    <property type="entry name" value="Lsr2-like_dimerization"/>
</dbReference>
<protein>
    <submittedName>
        <fullName evidence="4">Multifunctional histone-like protein</fullName>
    </submittedName>
</protein>
<dbReference type="KEGG" id="chn:A605_13340"/>
<dbReference type="STRING" id="1121362.A605_13340"/>
<sequence length="108" mass="12248">MARREITQYFDDLDNTPITEEQVHVVRFSVDGNDYILDLSEKNAREFREILEPFVQAARPAPSAHGRGGGARVHPREIRRWAQSQGKAVANRGKIPHEIIAAYNEAHS</sequence>
<accession>M1N157</accession>
<dbReference type="Pfam" id="PF23359">
    <property type="entry name" value="Lsr2_DNA-bd"/>
    <property type="match status" value="1"/>
</dbReference>
<keyword evidence="1" id="KW-0238">DNA-binding</keyword>
<dbReference type="eggNOG" id="ENOG5032RKK">
    <property type="taxonomic scope" value="Bacteria"/>
</dbReference>
<dbReference type="OrthoDB" id="4113332at2"/>
<dbReference type="Pfam" id="PF11774">
    <property type="entry name" value="Lsr2"/>
    <property type="match status" value="1"/>
</dbReference>
<dbReference type="Gene3D" id="3.30.60.230">
    <property type="entry name" value="Lsr2, dimerization domain"/>
    <property type="match status" value="1"/>
</dbReference>
<name>M1N157_9CORY</name>
<dbReference type="InterPro" id="IPR036625">
    <property type="entry name" value="E3-bd_dom_sf"/>
</dbReference>
<proteinExistence type="predicted"/>
<evidence type="ECO:0000313" key="4">
    <source>
        <dbReference type="EMBL" id="AGF73664.1"/>
    </source>
</evidence>
<feature type="domain" description="Lsr2 dimerization" evidence="2">
    <location>
        <begin position="1"/>
        <end position="60"/>
    </location>
</feature>
<dbReference type="RefSeq" id="WP_015402078.1">
    <property type="nucleotide sequence ID" value="NC_020302.1"/>
</dbReference>
<evidence type="ECO:0000256" key="1">
    <source>
        <dbReference type="ARBA" id="ARBA00023125"/>
    </source>
</evidence>
<evidence type="ECO:0000259" key="3">
    <source>
        <dbReference type="Pfam" id="PF23359"/>
    </source>
</evidence>
<dbReference type="Gene3D" id="4.10.320.10">
    <property type="entry name" value="E3-binding domain"/>
    <property type="match status" value="1"/>
</dbReference>
<organism evidence="4 5">
    <name type="scientific">Corynebacterium halotolerans YIM 70093 = DSM 44683</name>
    <dbReference type="NCBI Taxonomy" id="1121362"/>
    <lineage>
        <taxon>Bacteria</taxon>
        <taxon>Bacillati</taxon>
        <taxon>Actinomycetota</taxon>
        <taxon>Actinomycetes</taxon>
        <taxon>Mycobacteriales</taxon>
        <taxon>Corynebacteriaceae</taxon>
        <taxon>Corynebacterium</taxon>
    </lineage>
</organism>
<dbReference type="InterPro" id="IPR024412">
    <property type="entry name" value="Lsr2_dim_dom"/>
</dbReference>
<dbReference type="GO" id="GO:0016746">
    <property type="term" value="F:acyltransferase activity"/>
    <property type="evidence" value="ECO:0007669"/>
    <property type="project" value="InterPro"/>
</dbReference>
<dbReference type="EMBL" id="CP003697">
    <property type="protein sequence ID" value="AGF73664.1"/>
    <property type="molecule type" value="Genomic_DNA"/>
</dbReference>
<evidence type="ECO:0000313" key="5">
    <source>
        <dbReference type="Proteomes" id="UP000011723"/>
    </source>
</evidence>
<feature type="domain" description="Lsr2 DNA-binding" evidence="3">
    <location>
        <begin position="71"/>
        <end position="106"/>
    </location>
</feature>
<evidence type="ECO:0000259" key="2">
    <source>
        <dbReference type="Pfam" id="PF11774"/>
    </source>
</evidence>